<reference evidence="3 4" key="1">
    <citation type="journal article" date="2015" name="Genome Biol. Evol.">
        <title>Comparative Genomics of a Bacterivorous Green Alga Reveals Evolutionary Causalities and Consequences of Phago-Mixotrophic Mode of Nutrition.</title>
        <authorList>
            <person name="Burns J.A."/>
            <person name="Paasch A."/>
            <person name="Narechania A."/>
            <person name="Kim E."/>
        </authorList>
    </citation>
    <scope>NUCLEOTIDE SEQUENCE [LARGE SCALE GENOMIC DNA]</scope>
    <source>
        <strain evidence="3 4">PLY_AMNH</strain>
    </source>
</reference>
<name>A0AAE0FUR2_9CHLO</name>
<feature type="region of interest" description="Disordered" evidence="2">
    <location>
        <begin position="1"/>
        <end position="27"/>
    </location>
</feature>
<evidence type="ECO:0000256" key="2">
    <source>
        <dbReference type="SAM" id="MobiDB-lite"/>
    </source>
</evidence>
<evidence type="ECO:0000313" key="3">
    <source>
        <dbReference type="EMBL" id="KAK3266259.1"/>
    </source>
</evidence>
<feature type="region of interest" description="Disordered" evidence="2">
    <location>
        <begin position="143"/>
        <end position="169"/>
    </location>
</feature>
<organism evidence="3 4">
    <name type="scientific">Cymbomonas tetramitiformis</name>
    <dbReference type="NCBI Taxonomy" id="36881"/>
    <lineage>
        <taxon>Eukaryota</taxon>
        <taxon>Viridiplantae</taxon>
        <taxon>Chlorophyta</taxon>
        <taxon>Pyramimonadophyceae</taxon>
        <taxon>Pyramimonadales</taxon>
        <taxon>Pyramimonadaceae</taxon>
        <taxon>Cymbomonas</taxon>
    </lineage>
</organism>
<accession>A0AAE0FUR2</accession>
<gene>
    <name evidence="3" type="ORF">CYMTET_25104</name>
</gene>
<comment type="caution">
    <text evidence="3">The sequence shown here is derived from an EMBL/GenBank/DDBJ whole genome shotgun (WGS) entry which is preliminary data.</text>
</comment>
<keyword evidence="4" id="KW-1185">Reference proteome</keyword>
<dbReference type="AlphaFoldDB" id="A0AAE0FUR2"/>
<feature type="compositionally biased region" description="Basic and acidic residues" evidence="2">
    <location>
        <begin position="1"/>
        <end position="11"/>
    </location>
</feature>
<sequence length="361" mass="40592">MEPRVSRRGPEFCKALNGDSLRPDDLTRQAKESTYQATQELSSMNAEFLEELMRNRALMSAVKTIEEEKRRQSVPTQPGAANPLLSLEQTAAYSNADLSAQVAFTEEEDAAEALRDARIQAVLSELEACMDMMQAEWMEEQTLRAAEAKTTEATATDQEPAVPDMPSMEAPAPAELTALAERDAEIVEQSELERRSQKEAEQERQDQLRAIEGAEAALMLEKHEVDLQILSRQVQQLCELQLENGKQMKKLAENGLKLAEKMKKEENKRRDALLLVDQQTELLALQLDVLEAKEAERAEWEATRMGAKKAAEQVEAQVEVMMTDSERLLMKTKAYEELGQEIESIKRGGSPFKWGGKGFFN</sequence>
<proteinExistence type="predicted"/>
<evidence type="ECO:0000313" key="4">
    <source>
        <dbReference type="Proteomes" id="UP001190700"/>
    </source>
</evidence>
<dbReference type="EMBL" id="LGRX02013286">
    <property type="protein sequence ID" value="KAK3266259.1"/>
    <property type="molecule type" value="Genomic_DNA"/>
</dbReference>
<keyword evidence="1" id="KW-0175">Coiled coil</keyword>
<evidence type="ECO:0000256" key="1">
    <source>
        <dbReference type="SAM" id="Coils"/>
    </source>
</evidence>
<protein>
    <submittedName>
        <fullName evidence="3">Uncharacterized protein</fullName>
    </submittedName>
</protein>
<feature type="coiled-coil region" evidence="1">
    <location>
        <begin position="197"/>
        <end position="317"/>
    </location>
</feature>
<dbReference type="Proteomes" id="UP001190700">
    <property type="component" value="Unassembled WGS sequence"/>
</dbReference>